<evidence type="ECO:0000256" key="1">
    <source>
        <dbReference type="SAM" id="MobiDB-lite"/>
    </source>
</evidence>
<organism evidence="2 3">
    <name type="scientific">Stephania cephalantha</name>
    <dbReference type="NCBI Taxonomy" id="152367"/>
    <lineage>
        <taxon>Eukaryota</taxon>
        <taxon>Viridiplantae</taxon>
        <taxon>Streptophyta</taxon>
        <taxon>Embryophyta</taxon>
        <taxon>Tracheophyta</taxon>
        <taxon>Spermatophyta</taxon>
        <taxon>Magnoliopsida</taxon>
        <taxon>Ranunculales</taxon>
        <taxon>Menispermaceae</taxon>
        <taxon>Menispermoideae</taxon>
        <taxon>Cissampelideae</taxon>
        <taxon>Stephania</taxon>
    </lineage>
</organism>
<sequence length="88" mass="10599">MISITATKEPRQDQVGSNHEEMHEHGMEVRQEELDSLKKQRINAFMKRKKKKKKRRKGSNIERPRKKIKDLLKTHKAMTSSWFQRNQN</sequence>
<feature type="compositionally biased region" description="Basic residues" evidence="1">
    <location>
        <begin position="46"/>
        <end position="58"/>
    </location>
</feature>
<evidence type="ECO:0000313" key="2">
    <source>
        <dbReference type="EMBL" id="KAK9100683.1"/>
    </source>
</evidence>
<evidence type="ECO:0000313" key="3">
    <source>
        <dbReference type="Proteomes" id="UP001419268"/>
    </source>
</evidence>
<dbReference type="Proteomes" id="UP001419268">
    <property type="component" value="Unassembled WGS sequence"/>
</dbReference>
<reference evidence="2 3" key="1">
    <citation type="submission" date="2024-01" db="EMBL/GenBank/DDBJ databases">
        <title>Genome assemblies of Stephania.</title>
        <authorList>
            <person name="Yang L."/>
        </authorList>
    </citation>
    <scope>NUCLEOTIDE SEQUENCE [LARGE SCALE GENOMIC DNA]</scope>
    <source>
        <strain evidence="2">JXDWG</strain>
        <tissue evidence="2">Leaf</tissue>
    </source>
</reference>
<keyword evidence="3" id="KW-1185">Reference proteome</keyword>
<protein>
    <submittedName>
        <fullName evidence="2">Uncharacterized protein</fullName>
    </submittedName>
</protein>
<accession>A0AAP0F1E7</accession>
<comment type="caution">
    <text evidence="2">The sequence shown here is derived from an EMBL/GenBank/DDBJ whole genome shotgun (WGS) entry which is preliminary data.</text>
</comment>
<dbReference type="AlphaFoldDB" id="A0AAP0F1E7"/>
<dbReference type="EMBL" id="JBBNAG010000010">
    <property type="protein sequence ID" value="KAK9100683.1"/>
    <property type="molecule type" value="Genomic_DNA"/>
</dbReference>
<feature type="compositionally biased region" description="Basic and acidic residues" evidence="1">
    <location>
        <begin position="59"/>
        <end position="68"/>
    </location>
</feature>
<name>A0AAP0F1E7_9MAGN</name>
<feature type="compositionally biased region" description="Basic and acidic residues" evidence="1">
    <location>
        <begin position="8"/>
        <end position="38"/>
    </location>
</feature>
<feature type="region of interest" description="Disordered" evidence="1">
    <location>
        <begin position="1"/>
        <end position="68"/>
    </location>
</feature>
<proteinExistence type="predicted"/>
<gene>
    <name evidence="2" type="ORF">Scep_024113</name>
</gene>